<dbReference type="EMBL" id="UZAN01049213">
    <property type="protein sequence ID" value="VDP87192.1"/>
    <property type="molecule type" value="Genomic_DNA"/>
</dbReference>
<keyword evidence="2" id="KW-1185">Reference proteome</keyword>
<evidence type="ECO:0000313" key="2">
    <source>
        <dbReference type="Proteomes" id="UP000272942"/>
    </source>
</evidence>
<reference evidence="3" key="1">
    <citation type="submission" date="2016-06" db="UniProtKB">
        <authorList>
            <consortium name="WormBaseParasite"/>
        </authorList>
    </citation>
    <scope>IDENTIFICATION</scope>
</reference>
<organism evidence="3">
    <name type="scientific">Echinostoma caproni</name>
    <dbReference type="NCBI Taxonomy" id="27848"/>
    <lineage>
        <taxon>Eukaryota</taxon>
        <taxon>Metazoa</taxon>
        <taxon>Spiralia</taxon>
        <taxon>Lophotrochozoa</taxon>
        <taxon>Platyhelminthes</taxon>
        <taxon>Trematoda</taxon>
        <taxon>Digenea</taxon>
        <taxon>Plagiorchiida</taxon>
        <taxon>Echinostomata</taxon>
        <taxon>Echinostomatoidea</taxon>
        <taxon>Echinostomatidae</taxon>
        <taxon>Echinostoma</taxon>
    </lineage>
</organism>
<dbReference type="AlphaFoldDB" id="A0A183AU90"/>
<accession>A0A183AU90</accession>
<evidence type="ECO:0000313" key="3">
    <source>
        <dbReference type="WBParaSite" id="ECPE_0001055701-mRNA-1"/>
    </source>
</evidence>
<name>A0A183AU90_9TREM</name>
<reference evidence="1 2" key="2">
    <citation type="submission" date="2018-11" db="EMBL/GenBank/DDBJ databases">
        <authorList>
            <consortium name="Pathogen Informatics"/>
        </authorList>
    </citation>
    <scope>NUCLEOTIDE SEQUENCE [LARGE SCALE GENOMIC DNA]</scope>
    <source>
        <strain evidence="1 2">Egypt</strain>
    </source>
</reference>
<sequence length="121" mass="13524">MSNWRVDEAMLDATRYTLSRAHYGSSIDDSSIIKAGHSNYDQGPVLGDVRKSWAYLNENFGSVAEVGALEVNIARSFLAQLTELNETEHSRPDARFITWGMRKQSLRLDIDDPSVTYAGVV</sequence>
<evidence type="ECO:0000313" key="1">
    <source>
        <dbReference type="EMBL" id="VDP87192.1"/>
    </source>
</evidence>
<dbReference type="WBParaSite" id="ECPE_0001055701-mRNA-1">
    <property type="protein sequence ID" value="ECPE_0001055701-mRNA-1"/>
    <property type="gene ID" value="ECPE_0001055701"/>
</dbReference>
<protein>
    <submittedName>
        <fullName evidence="3">Phage portal protein</fullName>
    </submittedName>
</protein>
<proteinExistence type="predicted"/>
<dbReference type="Proteomes" id="UP000272942">
    <property type="component" value="Unassembled WGS sequence"/>
</dbReference>
<gene>
    <name evidence="1" type="ORF">ECPE_LOCUS10525</name>
</gene>